<protein>
    <submittedName>
        <fullName evidence="5">M1 family metallopeptidase</fullName>
    </submittedName>
</protein>
<accession>A0A975Y0S9</accession>
<dbReference type="PANTHER" id="PTHR45726">
    <property type="entry name" value="LEUKOTRIENE A-4 HYDROLASE"/>
    <property type="match status" value="1"/>
</dbReference>
<dbReference type="AlphaFoldDB" id="A0A975Y0S9"/>
<dbReference type="Pfam" id="PF01433">
    <property type="entry name" value="Peptidase_M1"/>
    <property type="match status" value="1"/>
</dbReference>
<reference evidence="5" key="1">
    <citation type="submission" date="2021-06" db="EMBL/GenBank/DDBJ databases">
        <title>Complete genome sequence of Nocardioides sp. G188.</title>
        <authorList>
            <person name="Im W.-T."/>
        </authorList>
    </citation>
    <scope>NUCLEOTIDE SEQUENCE</scope>
    <source>
        <strain evidence="5">G188</strain>
    </source>
</reference>
<evidence type="ECO:0000256" key="1">
    <source>
        <dbReference type="PIRSR" id="PIRSR634015-1"/>
    </source>
</evidence>
<name>A0A975Y0S9_9ACTN</name>
<keyword evidence="2" id="KW-0862">Zinc</keyword>
<dbReference type="KEGG" id="nps:KRR39_02695"/>
<feature type="binding site" evidence="2">
    <location>
        <position position="286"/>
    </location>
    <ligand>
        <name>Zn(2+)</name>
        <dbReference type="ChEBI" id="CHEBI:29105"/>
        <note>catalytic</note>
    </ligand>
</feature>
<evidence type="ECO:0000313" key="6">
    <source>
        <dbReference type="Proteomes" id="UP000683575"/>
    </source>
</evidence>
<feature type="binding site" evidence="2">
    <location>
        <position position="290"/>
    </location>
    <ligand>
        <name>Zn(2+)</name>
        <dbReference type="ChEBI" id="CHEBI:29105"/>
        <note>catalytic</note>
    </ligand>
</feature>
<keyword evidence="6" id="KW-1185">Reference proteome</keyword>
<feature type="active site" description="Proton acceptor" evidence="1">
    <location>
        <position position="287"/>
    </location>
</feature>
<gene>
    <name evidence="5" type="ORF">KRR39_02695</name>
</gene>
<feature type="active site" description="Proton donor" evidence="1">
    <location>
        <position position="362"/>
    </location>
</feature>
<proteinExistence type="predicted"/>
<dbReference type="PANTHER" id="PTHR45726:SF3">
    <property type="entry name" value="LEUKOTRIENE A-4 HYDROLASE"/>
    <property type="match status" value="1"/>
</dbReference>
<feature type="binding site" evidence="2">
    <location>
        <position position="309"/>
    </location>
    <ligand>
        <name>Zn(2+)</name>
        <dbReference type="ChEBI" id="CHEBI:29105"/>
        <note>catalytic</note>
    </ligand>
</feature>
<feature type="domain" description="Aminopeptidase N-like N-terminal" evidence="4">
    <location>
        <begin position="20"/>
        <end position="191"/>
    </location>
</feature>
<evidence type="ECO:0000259" key="4">
    <source>
        <dbReference type="Pfam" id="PF17900"/>
    </source>
</evidence>
<dbReference type="RefSeq" id="WP_216940537.1">
    <property type="nucleotide sequence ID" value="NZ_CP077062.1"/>
</dbReference>
<dbReference type="Pfam" id="PF17900">
    <property type="entry name" value="Peptidase_M1_N"/>
    <property type="match status" value="1"/>
</dbReference>
<dbReference type="GO" id="GO:0008237">
    <property type="term" value="F:metallopeptidase activity"/>
    <property type="evidence" value="ECO:0007669"/>
    <property type="project" value="InterPro"/>
</dbReference>
<dbReference type="InterPro" id="IPR034015">
    <property type="entry name" value="M1_LTA4H"/>
</dbReference>
<dbReference type="InterPro" id="IPR014782">
    <property type="entry name" value="Peptidase_M1_dom"/>
</dbReference>
<sequence length="434" mass="48283">MTSGADPYVPGHGALDYDVTHYDLNLAYDVETNRLEGTARLECVAREETGEITLDLHLLDVSKVTLDGRAVRYRDRRGSLLLRPAAPVPVGEEFTVTVRYAGHPTPLKTRSLGTAGWEELTDGVIVAGQPHGAPSWFPCNDRPSDKATYRISLTVASGYHVVANGRLTSSRRHASSTTWVYEQDEPMATYLATVHVGRYVVRTEDGDVPIHAVLPRRLLGRYDAAFGRQREMVDTFTRLFGPYPFEAYTVVVTDDDLEIPLEAQGLSAFGANLLTSDWDSVRLVAHELSHQWFGNSLTLGRWQDIWLHEGFACYAEWIWSEESGGPTAHRRAREHHARLRDLDQDLVLADPGPALMFDDRVYKRGALTLHALRLTVGDAAFFDLLRGWTAKHAHGTVNTGAFVEFAELSTGCDLTALLDAWLHREALPDLPAAR</sequence>
<dbReference type="Proteomes" id="UP000683575">
    <property type="component" value="Chromosome"/>
</dbReference>
<evidence type="ECO:0000313" key="5">
    <source>
        <dbReference type="EMBL" id="QWZ08781.1"/>
    </source>
</evidence>
<feature type="domain" description="Peptidase M1 membrane alanine aminopeptidase" evidence="3">
    <location>
        <begin position="236"/>
        <end position="421"/>
    </location>
</feature>
<dbReference type="GO" id="GO:0008270">
    <property type="term" value="F:zinc ion binding"/>
    <property type="evidence" value="ECO:0007669"/>
    <property type="project" value="InterPro"/>
</dbReference>
<dbReference type="CDD" id="cd09603">
    <property type="entry name" value="M1_APN_like"/>
    <property type="match status" value="1"/>
</dbReference>
<dbReference type="EMBL" id="CP077062">
    <property type="protein sequence ID" value="QWZ08781.1"/>
    <property type="molecule type" value="Genomic_DNA"/>
</dbReference>
<dbReference type="InterPro" id="IPR045357">
    <property type="entry name" value="Aminopeptidase_N-like_N"/>
</dbReference>
<evidence type="ECO:0000256" key="2">
    <source>
        <dbReference type="PIRSR" id="PIRSR634015-3"/>
    </source>
</evidence>
<organism evidence="5 6">
    <name type="scientific">Nocardioides panacis</name>
    <dbReference type="NCBI Taxonomy" id="2849501"/>
    <lineage>
        <taxon>Bacteria</taxon>
        <taxon>Bacillati</taxon>
        <taxon>Actinomycetota</taxon>
        <taxon>Actinomycetes</taxon>
        <taxon>Propionibacteriales</taxon>
        <taxon>Nocardioidaceae</taxon>
        <taxon>Nocardioides</taxon>
    </lineage>
</organism>
<keyword evidence="2" id="KW-0479">Metal-binding</keyword>
<evidence type="ECO:0000259" key="3">
    <source>
        <dbReference type="Pfam" id="PF01433"/>
    </source>
</evidence>
<comment type="cofactor">
    <cofactor evidence="2">
        <name>Zn(2+)</name>
        <dbReference type="ChEBI" id="CHEBI:29105"/>
    </cofactor>
    <text evidence="2">Binds 1 zinc ion per subunit.</text>
</comment>